<dbReference type="PROSITE" id="PS01175">
    <property type="entry name" value="RIBONUCLEASE_II"/>
    <property type="match status" value="1"/>
</dbReference>
<reference evidence="11" key="1">
    <citation type="submission" date="2007-10" db="EMBL/GenBank/DDBJ databases">
        <title>Complete sequence of chromosome of Desulforudis audaxviator MP104C.</title>
        <authorList>
            <person name="Copeland A."/>
            <person name="Lucas S."/>
            <person name="Lapidus A."/>
            <person name="Barry K."/>
            <person name="Glavina del Rio T."/>
            <person name="Dalin E."/>
            <person name="Tice H."/>
            <person name="Bruce D."/>
            <person name="Pitluck S."/>
            <person name="Lowry S.R."/>
            <person name="Larimer F."/>
            <person name="Land M.L."/>
            <person name="Hauser L."/>
            <person name="Kyrpides N."/>
            <person name="Ivanova N.N."/>
            <person name="Richardson P."/>
        </authorList>
    </citation>
    <scope>NUCLEOTIDE SEQUENCE [LARGE SCALE GENOMIC DNA]</scope>
    <source>
        <strain evidence="11">MP104C</strain>
    </source>
</reference>
<keyword evidence="4 8" id="KW-0540">Nuclease</keyword>
<dbReference type="EMBL" id="CP000860">
    <property type="protein sequence ID" value="ACA58887.1"/>
    <property type="molecule type" value="Genomic_DNA"/>
</dbReference>
<dbReference type="InterPro" id="IPR040476">
    <property type="entry name" value="CSD2"/>
</dbReference>
<comment type="similarity">
    <text evidence="8">Belongs to the RNR ribonuclease family. RNase R subfamily.</text>
</comment>
<feature type="domain" description="S1 motif" evidence="9">
    <location>
        <begin position="623"/>
        <end position="703"/>
    </location>
</feature>
<evidence type="ECO:0000256" key="7">
    <source>
        <dbReference type="ARBA" id="ARBA00022884"/>
    </source>
</evidence>
<dbReference type="PANTHER" id="PTHR23355">
    <property type="entry name" value="RIBONUCLEASE"/>
    <property type="match status" value="1"/>
</dbReference>
<sequence>MATRDEILEYMRKDAYRPMTEDELLRAFAVKKSGARGFKKLLGEMEIEGSIYKTRAARYGLPEKMNLTVGRLQGHPRGFGFVIPDNREHPDVFISAAALNGAMHGDRVVARVTPGRNDKKEGEVIKILHHANERVVGTFQKRQNYGFVVCDEPRLPHDVFVPRGRLNGARSGDKVVVALTAWPGKRRGPEGKITEVLGAADEPGMDILALCRRYGLPEGFPKQALKEAEQIPETVTARDLAGRRDLRDQAIVTIDGEDAKDLDDAVSLEPLPGGLYQLGVHIADVGYYVSEGSALDREAYARGTSFYLPGKVIPMLPERLSNGICSLNPQVDRLALSVLMDIDRGGEVIRYEIFPSVIRTRERLTYTAVRQVLTNGDEETTKRYADLLPMLRLMQELALVLRTRRFRRGAIDFNLPEVKVLLDEKGRVQDLVKVERTIAEQLIEEFMLMTNEVVARHLHKLEVPFLCRVHEKPDSEKLENLQALLQTLGYAIPGYPRVRPGALQDILSRVAGKKEERLVNDVTLRSMQQARYHPGPLGHFGLASRDYTHFTSPIRRYPDLVNHRLIREVLATGGTLSETRKKALQNCLPDIAKQSSERERLAVEAEREAVDTKKVEYMQNRIGEVYPGIISGVTGFGMFVELDNTVEGLVSLTSMADDYYDYDQPGFRLVGQRTGKVYRLGDEVTVKVVRASVEDRQIDFTLCSPL</sequence>
<dbReference type="SMART" id="SM00955">
    <property type="entry name" value="RNB"/>
    <property type="match status" value="1"/>
</dbReference>
<dbReference type="GO" id="GO:0003723">
    <property type="term" value="F:RNA binding"/>
    <property type="evidence" value="ECO:0007669"/>
    <property type="project" value="UniProtKB-UniRule"/>
</dbReference>
<dbReference type="InterPro" id="IPR011129">
    <property type="entry name" value="CSD"/>
</dbReference>
<evidence type="ECO:0000259" key="9">
    <source>
        <dbReference type="PROSITE" id="PS50126"/>
    </source>
</evidence>
<evidence type="ECO:0000313" key="10">
    <source>
        <dbReference type="EMBL" id="ACA58887.1"/>
    </source>
</evidence>
<dbReference type="HAMAP" id="MF_01895">
    <property type="entry name" value="RNase_R"/>
    <property type="match status" value="1"/>
</dbReference>
<dbReference type="HOGENOM" id="CLU_002333_4_1_9"/>
<dbReference type="GO" id="GO:0005829">
    <property type="term" value="C:cytosol"/>
    <property type="evidence" value="ECO:0007669"/>
    <property type="project" value="TreeGrafter"/>
</dbReference>
<evidence type="ECO:0000256" key="6">
    <source>
        <dbReference type="ARBA" id="ARBA00022839"/>
    </source>
</evidence>
<dbReference type="Pfam" id="PF08206">
    <property type="entry name" value="OB_RNB"/>
    <property type="match status" value="1"/>
</dbReference>
<dbReference type="InterPro" id="IPR004476">
    <property type="entry name" value="RNase_II/RNase_R"/>
</dbReference>
<dbReference type="PROSITE" id="PS50126">
    <property type="entry name" value="S1"/>
    <property type="match status" value="1"/>
</dbReference>
<dbReference type="GO" id="GO:0006402">
    <property type="term" value="P:mRNA catabolic process"/>
    <property type="evidence" value="ECO:0007669"/>
    <property type="project" value="TreeGrafter"/>
</dbReference>
<name>B1I1E4_DESAP</name>
<reference evidence="10 11" key="2">
    <citation type="journal article" date="2008" name="Science">
        <title>Environmental genomics reveals a single-species ecosystem deep within Earth.</title>
        <authorList>
            <person name="Chivian D."/>
            <person name="Brodie E.L."/>
            <person name="Alm E.J."/>
            <person name="Culley D.E."/>
            <person name="Dehal P.S."/>
            <person name="Desantis T.Z."/>
            <person name="Gihring T.M."/>
            <person name="Lapidus A."/>
            <person name="Lin L.H."/>
            <person name="Lowry S.R."/>
            <person name="Moser D.P."/>
            <person name="Richardson P.M."/>
            <person name="Southam G."/>
            <person name="Wanger G."/>
            <person name="Pratt L.M."/>
            <person name="Andersen G.L."/>
            <person name="Hazen T.C."/>
            <person name="Brockman F.J."/>
            <person name="Arkin A.P."/>
            <person name="Onstott T.C."/>
        </authorList>
    </citation>
    <scope>NUCLEOTIDE SEQUENCE [LARGE SCALE GENOMIC DNA]</scope>
    <source>
        <strain evidence="10 11">MP104C</strain>
    </source>
</reference>
<dbReference type="InterPro" id="IPR012340">
    <property type="entry name" value="NA-bd_OB-fold"/>
</dbReference>
<comment type="subcellular location">
    <subcellularLocation>
        <location evidence="2 8">Cytoplasm</location>
    </subcellularLocation>
</comment>
<evidence type="ECO:0000256" key="4">
    <source>
        <dbReference type="ARBA" id="ARBA00022722"/>
    </source>
</evidence>
<proteinExistence type="inferred from homology"/>
<dbReference type="SMART" id="SM00357">
    <property type="entry name" value="CSP"/>
    <property type="match status" value="2"/>
</dbReference>
<accession>B1I1E4</accession>
<dbReference type="CDD" id="cd04471">
    <property type="entry name" value="S1_RNase_R"/>
    <property type="match status" value="1"/>
</dbReference>
<dbReference type="SUPFAM" id="SSF50249">
    <property type="entry name" value="Nucleic acid-binding proteins"/>
    <property type="match status" value="3"/>
</dbReference>
<evidence type="ECO:0000313" key="11">
    <source>
        <dbReference type="Proteomes" id="UP000008544"/>
    </source>
</evidence>
<gene>
    <name evidence="8" type="primary">rnr</name>
    <name evidence="10" type="ordered locus">Daud_0329</name>
</gene>
<dbReference type="NCBIfam" id="TIGR00358">
    <property type="entry name" value="3_prime_RNase"/>
    <property type="match status" value="1"/>
</dbReference>
<dbReference type="eggNOG" id="COG0557">
    <property type="taxonomic scope" value="Bacteria"/>
</dbReference>
<comment type="function">
    <text evidence="8">3'-5' exoribonuclease that releases 5'-nucleoside monophosphates and is involved in maturation of structured RNAs.</text>
</comment>
<dbReference type="InterPro" id="IPR013223">
    <property type="entry name" value="RNase_B_OB_dom"/>
</dbReference>
<dbReference type="Pfam" id="PF00773">
    <property type="entry name" value="RNB"/>
    <property type="match status" value="1"/>
</dbReference>
<evidence type="ECO:0000256" key="1">
    <source>
        <dbReference type="ARBA" id="ARBA00001849"/>
    </source>
</evidence>
<keyword evidence="5 8" id="KW-0378">Hydrolase</keyword>
<dbReference type="InterPro" id="IPR050180">
    <property type="entry name" value="RNR_Ribonuclease"/>
</dbReference>
<dbReference type="Proteomes" id="UP000008544">
    <property type="component" value="Chromosome"/>
</dbReference>
<keyword evidence="3 8" id="KW-0963">Cytoplasm</keyword>
<dbReference type="STRING" id="477974.Daud_0329"/>
<dbReference type="OrthoDB" id="9764149at2"/>
<dbReference type="KEGG" id="dau:Daud_0329"/>
<dbReference type="NCBIfam" id="TIGR02063">
    <property type="entry name" value="RNase_R"/>
    <property type="match status" value="1"/>
</dbReference>
<evidence type="ECO:0000256" key="5">
    <source>
        <dbReference type="ARBA" id="ARBA00022801"/>
    </source>
</evidence>
<dbReference type="EC" id="3.1.13.1" evidence="8"/>
<evidence type="ECO:0000256" key="2">
    <source>
        <dbReference type="ARBA" id="ARBA00004496"/>
    </source>
</evidence>
<organism evidence="10 11">
    <name type="scientific">Desulforudis audaxviator (strain MP104C)</name>
    <dbReference type="NCBI Taxonomy" id="477974"/>
    <lineage>
        <taxon>Bacteria</taxon>
        <taxon>Bacillati</taxon>
        <taxon>Bacillota</taxon>
        <taxon>Clostridia</taxon>
        <taxon>Thermoanaerobacterales</taxon>
        <taxon>Candidatus Desulforudaceae</taxon>
        <taxon>Candidatus Desulforudis</taxon>
    </lineage>
</organism>
<keyword evidence="6 8" id="KW-0269">Exonuclease</keyword>
<dbReference type="InterPro" id="IPR003029">
    <property type="entry name" value="S1_domain"/>
</dbReference>
<dbReference type="InterPro" id="IPR001900">
    <property type="entry name" value="RNase_II/R"/>
</dbReference>
<dbReference type="AlphaFoldDB" id="B1I1E4"/>
<protein>
    <recommendedName>
        <fullName evidence="8">Ribonuclease R</fullName>
        <shortName evidence="8">RNase R</shortName>
        <ecNumber evidence="8">3.1.13.1</ecNumber>
    </recommendedName>
</protein>
<comment type="catalytic activity">
    <reaction evidence="1 8">
        <text>Exonucleolytic cleavage in the 3'- to 5'-direction to yield nucleoside 5'-phosphates.</text>
        <dbReference type="EC" id="3.1.13.1"/>
    </reaction>
</comment>
<dbReference type="InterPro" id="IPR022966">
    <property type="entry name" value="RNase_II/R_CS"/>
</dbReference>
<dbReference type="GO" id="GO:0008859">
    <property type="term" value="F:exoribonuclease II activity"/>
    <property type="evidence" value="ECO:0007669"/>
    <property type="project" value="UniProtKB-UniRule"/>
</dbReference>
<dbReference type="InterPro" id="IPR011805">
    <property type="entry name" value="RNase_R"/>
</dbReference>
<dbReference type="PANTHER" id="PTHR23355:SF9">
    <property type="entry name" value="DIS3-LIKE EXONUCLEASE 2"/>
    <property type="match status" value="1"/>
</dbReference>
<keyword evidence="11" id="KW-1185">Reference proteome</keyword>
<evidence type="ECO:0000256" key="8">
    <source>
        <dbReference type="HAMAP-Rule" id="MF_01895"/>
    </source>
</evidence>
<keyword evidence="7 8" id="KW-0694">RNA-binding</keyword>
<dbReference type="Gene3D" id="2.40.50.140">
    <property type="entry name" value="Nucleic acid-binding proteins"/>
    <property type="match status" value="3"/>
</dbReference>
<evidence type="ECO:0000256" key="3">
    <source>
        <dbReference type="ARBA" id="ARBA00022490"/>
    </source>
</evidence>
<dbReference type="Pfam" id="PF00575">
    <property type="entry name" value="S1"/>
    <property type="match status" value="1"/>
</dbReference>
<dbReference type="Pfam" id="PF17876">
    <property type="entry name" value="CSD2"/>
    <property type="match status" value="1"/>
</dbReference>
<dbReference type="SMART" id="SM00316">
    <property type="entry name" value="S1"/>
    <property type="match status" value="1"/>
</dbReference>
<dbReference type="RefSeq" id="WP_012301479.1">
    <property type="nucleotide sequence ID" value="NC_010424.1"/>
</dbReference>